<feature type="domain" description="Integrase catalytic" evidence="1">
    <location>
        <begin position="280"/>
        <end position="441"/>
    </location>
</feature>
<dbReference type="Pfam" id="PF13333">
    <property type="entry name" value="rve_2"/>
    <property type="match status" value="1"/>
</dbReference>
<evidence type="ECO:0000313" key="2">
    <source>
        <dbReference type="EMBL" id="AWI51661.1"/>
    </source>
</evidence>
<sequence>MSKYSQSFKQKVIEFYLQNNRIRSLTRQHFHLPKTTLDRWINKYNHNGINGLVALGKPQKYSFEFKLGVVQAVKSGQFSAEYACLYFGIAHSNSISRWLQAFDKQGINGLLPKIKGRSSMKPKYPKMPPPPKTEEERLRYRILELEAENAILKKLQGTQPSKNAEKASIVKELRHQFPFEILLQLVDLKRSTFFYHLAEKDDKNAAIKQEIIKIYHKNDGNYGYRRITLELRKIWLINHKKAQRLLQQLGLKGKNKRKKYHSYRGEVGKIADNLLKQNFHTTASNQKWVTDVSEFKCAEGKLYLSPIKDFFNGEIIAYDVARNPSFEQISRMMKQAVARLDGATPILHSDQGWQYQMASYQSILKQNGIVQSMSRKGNCLDNSAMESFFGRLKTECYFGKRFETFEQLEQAIHEYIHYYNHERIQVRLKGLSPVEYRTQSLN</sequence>
<dbReference type="PANTHER" id="PTHR46889:SF4">
    <property type="entry name" value="TRANSPOSASE INSO FOR INSERTION SEQUENCE ELEMENT IS911B-RELATED"/>
    <property type="match status" value="1"/>
</dbReference>
<accession>A0A2U8FKU9</accession>
<dbReference type="InterPro" id="IPR009057">
    <property type="entry name" value="Homeodomain-like_sf"/>
</dbReference>
<dbReference type="SUPFAM" id="SSF48295">
    <property type="entry name" value="TrpR-like"/>
    <property type="match status" value="1"/>
</dbReference>
<keyword evidence="3" id="KW-1185">Reference proteome</keyword>
<dbReference type="PROSITE" id="PS50994">
    <property type="entry name" value="INTEGRASE"/>
    <property type="match status" value="1"/>
</dbReference>
<dbReference type="InterPro" id="IPR050900">
    <property type="entry name" value="Transposase_IS3/IS150/IS904"/>
</dbReference>
<dbReference type="InterPro" id="IPR036388">
    <property type="entry name" value="WH-like_DNA-bd_sf"/>
</dbReference>
<dbReference type="SUPFAM" id="SSF46689">
    <property type="entry name" value="Homeodomain-like"/>
    <property type="match status" value="1"/>
</dbReference>
<dbReference type="InterPro" id="IPR012337">
    <property type="entry name" value="RNaseH-like_sf"/>
</dbReference>
<dbReference type="InterPro" id="IPR001584">
    <property type="entry name" value="Integrase_cat-core"/>
</dbReference>
<dbReference type="SUPFAM" id="SSF53098">
    <property type="entry name" value="Ribonuclease H-like"/>
    <property type="match status" value="1"/>
</dbReference>
<dbReference type="Pfam" id="PF00665">
    <property type="entry name" value="rve"/>
    <property type="match status" value="1"/>
</dbReference>
<dbReference type="InterPro" id="IPR048020">
    <property type="entry name" value="Transpos_IS3"/>
</dbReference>
<dbReference type="Gene3D" id="1.10.10.10">
    <property type="entry name" value="Winged helix-like DNA-binding domain superfamily/Winged helix DNA-binding domain"/>
    <property type="match status" value="2"/>
</dbReference>
<organism evidence="2 3">
    <name type="scientific">Actinobacillus porcitonsillarum</name>
    <dbReference type="NCBI Taxonomy" id="189834"/>
    <lineage>
        <taxon>Bacteria</taxon>
        <taxon>Pseudomonadati</taxon>
        <taxon>Pseudomonadota</taxon>
        <taxon>Gammaproteobacteria</taxon>
        <taxon>Pasteurellales</taxon>
        <taxon>Pasteurellaceae</taxon>
        <taxon>Actinobacillus</taxon>
    </lineage>
</organism>
<evidence type="ECO:0000259" key="1">
    <source>
        <dbReference type="PROSITE" id="PS50994"/>
    </source>
</evidence>
<reference evidence="3" key="1">
    <citation type="submission" date="2018-05" db="EMBL/GenBank/DDBJ databases">
        <title>Complete genome sequence of Actinobacillus porcitonsillarum reference strain 9953L55 (CCUG 46996).</title>
        <authorList>
            <person name="Dona V."/>
            <person name="Perreten V."/>
        </authorList>
    </citation>
    <scope>NUCLEOTIDE SEQUENCE [LARGE SCALE GENOMIC DNA]</scope>
    <source>
        <strain evidence="3">9953L55</strain>
    </source>
</reference>
<dbReference type="InterPro" id="IPR010921">
    <property type="entry name" value="Trp_repressor/repl_initiator"/>
</dbReference>
<dbReference type="InterPro" id="IPR036397">
    <property type="entry name" value="RNaseH_sf"/>
</dbReference>
<dbReference type="Pfam" id="PF13518">
    <property type="entry name" value="HTH_28"/>
    <property type="match status" value="2"/>
</dbReference>
<dbReference type="RefSeq" id="WP_108924842.1">
    <property type="nucleotide sequence ID" value="NZ_CP029206.1"/>
</dbReference>
<dbReference type="GO" id="GO:0015074">
    <property type="term" value="P:DNA integration"/>
    <property type="evidence" value="ECO:0007669"/>
    <property type="project" value="InterPro"/>
</dbReference>
<gene>
    <name evidence="2" type="ORF">DDU33_09290</name>
</gene>
<protein>
    <submittedName>
        <fullName evidence="2">IS3 family transposase</fullName>
    </submittedName>
</protein>
<name>A0A2U8FKU9_9PAST</name>
<dbReference type="InterPro" id="IPR025948">
    <property type="entry name" value="HTH-like_dom"/>
</dbReference>
<proteinExistence type="predicted"/>
<dbReference type="Gene3D" id="3.30.420.10">
    <property type="entry name" value="Ribonuclease H-like superfamily/Ribonuclease H"/>
    <property type="match status" value="1"/>
</dbReference>
<dbReference type="PANTHER" id="PTHR46889">
    <property type="entry name" value="TRANSPOSASE INSF FOR INSERTION SEQUENCE IS3B-RELATED"/>
    <property type="match status" value="1"/>
</dbReference>
<dbReference type="AlphaFoldDB" id="A0A2U8FKU9"/>
<dbReference type="NCBIfam" id="NF033516">
    <property type="entry name" value="transpos_IS3"/>
    <property type="match status" value="1"/>
</dbReference>
<dbReference type="EMBL" id="CP029206">
    <property type="protein sequence ID" value="AWI51661.1"/>
    <property type="molecule type" value="Genomic_DNA"/>
</dbReference>
<dbReference type="Pfam" id="PF13276">
    <property type="entry name" value="HTH_21"/>
    <property type="match status" value="1"/>
</dbReference>
<dbReference type="KEGG" id="apor:DDU33_09290"/>
<evidence type="ECO:0000313" key="3">
    <source>
        <dbReference type="Proteomes" id="UP000244920"/>
    </source>
</evidence>
<dbReference type="InterPro" id="IPR055247">
    <property type="entry name" value="InsJ-like_HTH"/>
</dbReference>
<dbReference type="GO" id="GO:0043565">
    <property type="term" value="F:sequence-specific DNA binding"/>
    <property type="evidence" value="ECO:0007669"/>
    <property type="project" value="InterPro"/>
</dbReference>
<dbReference type="Proteomes" id="UP000244920">
    <property type="component" value="Chromosome"/>
</dbReference>